<organism evidence="1 2">
    <name type="scientific">Nicotiana tabacum</name>
    <name type="common">Common tobacco</name>
    <dbReference type="NCBI Taxonomy" id="4097"/>
    <lineage>
        <taxon>Eukaryota</taxon>
        <taxon>Viridiplantae</taxon>
        <taxon>Streptophyta</taxon>
        <taxon>Embryophyta</taxon>
        <taxon>Tracheophyta</taxon>
        <taxon>Spermatophyta</taxon>
        <taxon>Magnoliopsida</taxon>
        <taxon>eudicotyledons</taxon>
        <taxon>Gunneridae</taxon>
        <taxon>Pentapetalae</taxon>
        <taxon>asterids</taxon>
        <taxon>lamiids</taxon>
        <taxon>Solanales</taxon>
        <taxon>Solanaceae</taxon>
        <taxon>Nicotianoideae</taxon>
        <taxon>Nicotianeae</taxon>
        <taxon>Nicotiana</taxon>
    </lineage>
</organism>
<gene>
    <name evidence="2" type="primary">LOC142177182</name>
</gene>
<reference evidence="2" key="2">
    <citation type="submission" date="2025-08" db="UniProtKB">
        <authorList>
            <consortium name="RefSeq"/>
        </authorList>
    </citation>
    <scope>IDENTIFICATION</scope>
    <source>
        <tissue evidence="2">Leaf</tissue>
    </source>
</reference>
<dbReference type="RefSeq" id="XP_075101751.1">
    <property type="nucleotide sequence ID" value="XM_075245650.1"/>
</dbReference>
<evidence type="ECO:0000313" key="2">
    <source>
        <dbReference type="RefSeq" id="XP_075101751.1"/>
    </source>
</evidence>
<reference evidence="1" key="1">
    <citation type="journal article" date="2014" name="Nat. Commun.">
        <title>The tobacco genome sequence and its comparison with those of tomato and potato.</title>
        <authorList>
            <person name="Sierro N."/>
            <person name="Battey J.N."/>
            <person name="Ouadi S."/>
            <person name="Bakaher N."/>
            <person name="Bovet L."/>
            <person name="Willig A."/>
            <person name="Goepfert S."/>
            <person name="Peitsch M.C."/>
            <person name="Ivanov N.V."/>
        </authorList>
    </citation>
    <scope>NUCLEOTIDE SEQUENCE [LARGE SCALE GENOMIC DNA]</scope>
</reference>
<name>A0AC58TX37_TOBAC</name>
<protein>
    <submittedName>
        <fullName evidence="2">Serine/threonine-protein phosphatase 7 long form homolog</fullName>
    </submittedName>
</protein>
<dbReference type="Proteomes" id="UP000790787">
    <property type="component" value="Chromosome 23"/>
</dbReference>
<keyword evidence="1" id="KW-1185">Reference proteome</keyword>
<sequence>MEVPPIHPGPSSDELLSLEGDHRSSHIWEGELLAQNLCVRRVGDMWDFLKGKVLHPYVVRRLQDTGFYRILEIRRLQLDWSLITALIERWRPETHTFHLHIGEATITLQDVEIIYGLPVDGHPVALPQAMRELTGG</sequence>
<accession>A0AC58TX37</accession>
<evidence type="ECO:0000313" key="1">
    <source>
        <dbReference type="Proteomes" id="UP000790787"/>
    </source>
</evidence>
<proteinExistence type="predicted"/>